<accession>A0A6P8KVY2</accession>
<evidence type="ECO:0000313" key="1">
    <source>
        <dbReference type="Proteomes" id="UP000515162"/>
    </source>
</evidence>
<keyword evidence="1" id="KW-1185">Reference proteome</keyword>
<dbReference type="Pfam" id="PF07253">
    <property type="entry name" value="Gypsy"/>
    <property type="match status" value="1"/>
</dbReference>
<dbReference type="Proteomes" id="UP000515162">
    <property type="component" value="Chromosome 2L"/>
</dbReference>
<name>A0A6P8KVY2_DROMA</name>
<dbReference type="InterPro" id="IPR009882">
    <property type="entry name" value="Gypsy"/>
</dbReference>
<proteinExistence type="predicted"/>
<gene>
    <name evidence="2" type="primary">LOC117150493</name>
</gene>
<dbReference type="RefSeq" id="XP_033173288.1">
    <property type="nucleotide sequence ID" value="XM_033317397.1"/>
</dbReference>
<reference evidence="2" key="1">
    <citation type="submission" date="2025-08" db="UniProtKB">
        <authorList>
            <consortium name="RefSeq"/>
        </authorList>
    </citation>
    <scope>IDENTIFICATION</scope>
    <source>
        <strain evidence="2">Mau12</strain>
        <tissue evidence="2">Whole Body</tissue>
    </source>
</reference>
<dbReference type="AlphaFoldDB" id="A0A6P8KVY2"/>
<protein>
    <submittedName>
        <fullName evidence="2">Uncharacterized protein LOC117150493</fullName>
    </submittedName>
</protein>
<dbReference type="GeneID" id="117150493"/>
<evidence type="ECO:0000313" key="2">
    <source>
        <dbReference type="RefSeq" id="XP_033173288.1"/>
    </source>
</evidence>
<organism evidence="1 2">
    <name type="scientific">Drosophila mauritiana</name>
    <name type="common">Fruit fly</name>
    <dbReference type="NCBI Taxonomy" id="7226"/>
    <lineage>
        <taxon>Eukaryota</taxon>
        <taxon>Metazoa</taxon>
        <taxon>Ecdysozoa</taxon>
        <taxon>Arthropoda</taxon>
        <taxon>Hexapoda</taxon>
        <taxon>Insecta</taxon>
        <taxon>Pterygota</taxon>
        <taxon>Neoptera</taxon>
        <taxon>Endopterygota</taxon>
        <taxon>Diptera</taxon>
        <taxon>Brachycera</taxon>
        <taxon>Muscomorpha</taxon>
        <taxon>Ephydroidea</taxon>
        <taxon>Drosophilidae</taxon>
        <taxon>Drosophila</taxon>
        <taxon>Sophophora</taxon>
    </lineage>
</organism>
<sequence>MIFLFLMLLPLALANMEITNYTDAQTVSVYKGLGKLQISSTKLIHLIDLEQLETELYKIREHTINDLKGSYLYHTLTHEIAQAFTALSTLTSKYRKARSINWIGSAWKFVAGNPDHDDLTMIENNLNSLITNNNDQVIVNKQLQSRINNLTTISNMLTNSIKKDNNFNNEIATSLQNQVRLIKEEIVNIKYAIQWAKINVINTLLLNEFELNEVNKIFQKNNITSLSIEEMLEFVDVSVLHNKTAIIYIIKIPELDPTTYQDMLIKPVIKNNFIVHLETNEIFIAQKEIINVPKNCKISNYLKICKKENTVNLKQTKCIAKLIEGKEALCDFSNAEHIQKIEEIDGSLILLNNYTGNLIHNNITYNLKGTYLVHFWNDTVQINSKQFNNKEKSILKPGTPIIQMSPIEVERLKILSLESLEALNIKNTKHLNNVTTHSTINRIAILCLLGTVILLSIISKIHFKPREKVTIQIQQEPPTLNSKLKPRPIQPEFNNIPYF</sequence>